<evidence type="ECO:0000313" key="3">
    <source>
        <dbReference type="Proteomes" id="UP000092698"/>
    </source>
</evidence>
<sequence length="403" mass="43365">MKKWQVAGLVALGLAATGAVGFWASLDDDQRAVLANMPTDRDVLFWDVDTRDAAFRALDGFPALAKANVIEAGGKAYPLPEGDPLDLGDFDLDGFLDQQRSAGVVVVLDGKVVLERYGLDFEREGKWTSFSVAKSYTATLVGAALADGAIESLDDPVTRYVPDLVGSAYDGVTLRQVLTMSSGVRWSEDYSDPQSDVAQFAEHDAAEGMDQTVSYLRGLPRVAEPGTRWNYNTGETNLIGIVVRNATGKTLAEYLSEKVWTPFGMETDASWLLNPNGSEMSGCCIQATVRDSARFGLFALGGGIAGGQRVVPDGWFELATTPAFQTTRFGRGYAYQWWTYDEGAYAAGGLYGQGIFVDPARGLVIASNSNWLDATGLDGSGEARNGFYAAVQDAADRRREASE</sequence>
<reference evidence="2 3" key="1">
    <citation type="submission" date="2016-07" db="EMBL/GenBank/DDBJ databases">
        <title>Complete genome sequence of Altererythrobacter namhicola JCM 16345T, containing esterase-encoding genes.</title>
        <authorList>
            <person name="Cheng H."/>
            <person name="Wu Y.-H."/>
            <person name="Jian S.-L."/>
            <person name="Huo Y.-Y."/>
            <person name="Wang C.-S."/>
            <person name="Xu X.-W."/>
        </authorList>
    </citation>
    <scope>NUCLEOTIDE SEQUENCE [LARGE SCALE GENOMIC DNA]</scope>
    <source>
        <strain evidence="2 3">JCM 16345</strain>
    </source>
</reference>
<protein>
    <submittedName>
        <fullName evidence="2">6-aminohexanoate-dimer hydrolase</fullName>
        <ecNumber evidence="2">3.5.1.46</ecNumber>
    </submittedName>
</protein>
<dbReference type="EC" id="3.5.1.46" evidence="2"/>
<dbReference type="AlphaFoldDB" id="A0A1C7D8R6"/>
<dbReference type="InterPro" id="IPR012338">
    <property type="entry name" value="Beta-lactam/transpept-like"/>
</dbReference>
<evidence type="ECO:0000259" key="1">
    <source>
        <dbReference type="Pfam" id="PF00144"/>
    </source>
</evidence>
<dbReference type="InterPro" id="IPR001466">
    <property type="entry name" value="Beta-lactam-related"/>
</dbReference>
<keyword evidence="3" id="KW-1185">Reference proteome</keyword>
<dbReference type="OrthoDB" id="9814204at2"/>
<feature type="domain" description="Beta-lactamase-related" evidence="1">
    <location>
        <begin position="97"/>
        <end position="373"/>
    </location>
</feature>
<dbReference type="KEGG" id="anh:A6F65_01532"/>
<dbReference type="GO" id="GO:0019875">
    <property type="term" value="F:6-aminohexanoate-dimer hydrolase activity"/>
    <property type="evidence" value="ECO:0007669"/>
    <property type="project" value="UniProtKB-EC"/>
</dbReference>
<proteinExistence type="predicted"/>
<accession>A0A1C7D8R6</accession>
<dbReference type="RefSeq" id="WP_067787396.1">
    <property type="nucleotide sequence ID" value="NZ_CP016545.1"/>
</dbReference>
<dbReference type="PANTHER" id="PTHR43283:SF14">
    <property type="entry name" value="BLL8153 PROTEIN"/>
    <property type="match status" value="1"/>
</dbReference>
<dbReference type="Gene3D" id="3.40.710.10">
    <property type="entry name" value="DD-peptidase/beta-lactamase superfamily"/>
    <property type="match status" value="1"/>
</dbReference>
<dbReference type="Pfam" id="PF00144">
    <property type="entry name" value="Beta-lactamase"/>
    <property type="match status" value="1"/>
</dbReference>
<evidence type="ECO:0000313" key="2">
    <source>
        <dbReference type="EMBL" id="ANU07835.1"/>
    </source>
</evidence>
<dbReference type="PANTHER" id="PTHR43283">
    <property type="entry name" value="BETA-LACTAMASE-RELATED"/>
    <property type="match status" value="1"/>
</dbReference>
<name>A0A1C7D8R6_9SPHN</name>
<dbReference type="InterPro" id="IPR050789">
    <property type="entry name" value="Diverse_Enzym_Activities"/>
</dbReference>
<dbReference type="EMBL" id="CP016545">
    <property type="protein sequence ID" value="ANU07835.1"/>
    <property type="molecule type" value="Genomic_DNA"/>
</dbReference>
<gene>
    <name evidence="2" type="primary">nylB_4</name>
    <name evidence="2" type="ORF">A6F65_01532</name>
</gene>
<dbReference type="STRING" id="645517.A6F65_01532"/>
<keyword evidence="2" id="KW-0378">Hydrolase</keyword>
<organism evidence="2 3">
    <name type="scientific">Paraurantiacibacter namhicola</name>
    <dbReference type="NCBI Taxonomy" id="645517"/>
    <lineage>
        <taxon>Bacteria</taxon>
        <taxon>Pseudomonadati</taxon>
        <taxon>Pseudomonadota</taxon>
        <taxon>Alphaproteobacteria</taxon>
        <taxon>Sphingomonadales</taxon>
        <taxon>Erythrobacteraceae</taxon>
        <taxon>Paraurantiacibacter</taxon>
    </lineage>
</organism>
<dbReference type="Proteomes" id="UP000092698">
    <property type="component" value="Chromosome"/>
</dbReference>
<dbReference type="SUPFAM" id="SSF56601">
    <property type="entry name" value="beta-lactamase/transpeptidase-like"/>
    <property type="match status" value="1"/>
</dbReference>